<dbReference type="GO" id="GO:0003677">
    <property type="term" value="F:DNA binding"/>
    <property type="evidence" value="ECO:0007669"/>
    <property type="project" value="UniProtKB-KW"/>
</dbReference>
<sequence>MMKKYDKYNESGVKWIKEFPSGWEIVRFKRLAKIKNGKDQKEVSIDEGGYPILGTGGEFGRAFQFIHDKPSVLLGRKGTINKPQFIEEPFWTVDTLFYTEIYDDVNPKYLFYLSQQIPFDLLQESSAVPSMTQEKLNSVYVVKPSLEEQSQIAKYLDHQTAIIDQLIQQKEKLIELLKEKRQSVINEAVTKGLNPDAKMKHSDIEWLGEIPEGWSLTPLKYLASLKGRLGWKGLKAEEYVEKGFGFLSTPDIKNDFIDFNNINFITEARFLESPEIILEVGDVLLVKDGSTLGIVNIIKELPIPSTVNSSIGIIRVVDHNNLSPEYLFWLLKSDYMQVIINRLKSGQGVPHLFQKDIKNFVIILPSLEEQNRIVNHIQQMHNIVNMVIRSTEIQLIKLKEYRQSIVFEAVTGKIDVRDWQPNNPILV</sequence>
<keyword evidence="3" id="KW-0238">DNA-binding</keyword>
<dbReference type="CDD" id="cd17288">
    <property type="entry name" value="RMtype1_S_LlaAI06ORF1089P_TRD1-CR1_like"/>
    <property type="match status" value="1"/>
</dbReference>
<comment type="similarity">
    <text evidence="1">Belongs to the type-I restriction system S methylase family.</text>
</comment>
<dbReference type="Pfam" id="PF01420">
    <property type="entry name" value="Methylase_S"/>
    <property type="match status" value="2"/>
</dbReference>
<dbReference type="OrthoDB" id="667970at2"/>
<dbReference type="PANTHER" id="PTHR43140">
    <property type="entry name" value="TYPE-1 RESTRICTION ENZYME ECOKI SPECIFICITY PROTEIN"/>
    <property type="match status" value="1"/>
</dbReference>
<organism evidence="5 6">
    <name type="scientific">Dyadobacter koreensis</name>
    <dbReference type="NCBI Taxonomy" id="408657"/>
    <lineage>
        <taxon>Bacteria</taxon>
        <taxon>Pseudomonadati</taxon>
        <taxon>Bacteroidota</taxon>
        <taxon>Cytophagia</taxon>
        <taxon>Cytophagales</taxon>
        <taxon>Spirosomataceae</taxon>
        <taxon>Dyadobacter</taxon>
    </lineage>
</organism>
<dbReference type="InterPro" id="IPR044946">
    <property type="entry name" value="Restrct_endonuc_typeI_TRD_sf"/>
</dbReference>
<dbReference type="PANTHER" id="PTHR43140:SF1">
    <property type="entry name" value="TYPE I RESTRICTION ENZYME ECOKI SPECIFICITY SUBUNIT"/>
    <property type="match status" value="1"/>
</dbReference>
<evidence type="ECO:0000259" key="4">
    <source>
        <dbReference type="Pfam" id="PF01420"/>
    </source>
</evidence>
<dbReference type="Proteomes" id="UP000199532">
    <property type="component" value="Unassembled WGS sequence"/>
</dbReference>
<protein>
    <submittedName>
        <fullName evidence="5">Type I restriction enzyme, S subunit</fullName>
    </submittedName>
</protein>
<dbReference type="AlphaFoldDB" id="A0A1H6YWQ6"/>
<proteinExistence type="inferred from homology"/>
<dbReference type="EMBL" id="FNXY01000007">
    <property type="protein sequence ID" value="SEJ41720.1"/>
    <property type="molecule type" value="Genomic_DNA"/>
</dbReference>
<evidence type="ECO:0000256" key="2">
    <source>
        <dbReference type="ARBA" id="ARBA00022747"/>
    </source>
</evidence>
<dbReference type="Gene3D" id="3.90.220.20">
    <property type="entry name" value="DNA methylase specificity domains"/>
    <property type="match status" value="2"/>
</dbReference>
<dbReference type="Gene3D" id="1.10.287.1120">
    <property type="entry name" value="Bipartite methylase S protein"/>
    <property type="match status" value="2"/>
</dbReference>
<gene>
    <name evidence="5" type="ORF">SAMN04487995_4586</name>
</gene>
<dbReference type="STRING" id="408657.SAMN04487995_4586"/>
<feature type="domain" description="Type I restriction modification DNA specificity" evidence="4">
    <location>
        <begin position="245"/>
        <end position="382"/>
    </location>
</feature>
<keyword evidence="6" id="KW-1185">Reference proteome</keyword>
<evidence type="ECO:0000256" key="1">
    <source>
        <dbReference type="ARBA" id="ARBA00010923"/>
    </source>
</evidence>
<evidence type="ECO:0000256" key="3">
    <source>
        <dbReference type="ARBA" id="ARBA00023125"/>
    </source>
</evidence>
<reference evidence="5 6" key="1">
    <citation type="submission" date="2016-10" db="EMBL/GenBank/DDBJ databases">
        <authorList>
            <person name="de Groot N.N."/>
        </authorList>
    </citation>
    <scope>NUCLEOTIDE SEQUENCE [LARGE SCALE GENOMIC DNA]</scope>
    <source>
        <strain evidence="5 6">DSM 19938</strain>
    </source>
</reference>
<accession>A0A1H6YWQ6</accession>
<evidence type="ECO:0000313" key="5">
    <source>
        <dbReference type="EMBL" id="SEJ41720.1"/>
    </source>
</evidence>
<feature type="domain" description="Type I restriction modification DNA specificity" evidence="4">
    <location>
        <begin position="20"/>
        <end position="175"/>
    </location>
</feature>
<dbReference type="SUPFAM" id="SSF116734">
    <property type="entry name" value="DNA methylase specificity domain"/>
    <property type="match status" value="2"/>
</dbReference>
<dbReference type="GO" id="GO:0009307">
    <property type="term" value="P:DNA restriction-modification system"/>
    <property type="evidence" value="ECO:0007669"/>
    <property type="project" value="UniProtKB-KW"/>
</dbReference>
<dbReference type="InterPro" id="IPR000055">
    <property type="entry name" value="Restrct_endonuc_typeI_TRD"/>
</dbReference>
<dbReference type="RefSeq" id="WP_090338570.1">
    <property type="nucleotide sequence ID" value="NZ_FNXY01000007.1"/>
</dbReference>
<name>A0A1H6YWQ6_9BACT</name>
<evidence type="ECO:0000313" key="6">
    <source>
        <dbReference type="Proteomes" id="UP000199532"/>
    </source>
</evidence>
<keyword evidence="2" id="KW-0680">Restriction system</keyword>
<dbReference type="InterPro" id="IPR051212">
    <property type="entry name" value="Type-I_RE_S_subunit"/>
</dbReference>